<organism evidence="9 11">
    <name type="scientific">Avibacterium gallinarum</name>
    <name type="common">Pasteurella gallinarum</name>
    <dbReference type="NCBI Taxonomy" id="755"/>
    <lineage>
        <taxon>Bacteria</taxon>
        <taxon>Pseudomonadati</taxon>
        <taxon>Pseudomonadota</taxon>
        <taxon>Gammaproteobacteria</taxon>
        <taxon>Pasteurellales</taxon>
        <taxon>Pasteurellaceae</taxon>
        <taxon>Avibacterium</taxon>
    </lineage>
</organism>
<dbReference type="InterPro" id="IPR035240">
    <property type="entry name" value="SprT_Zn_ribbon"/>
</dbReference>
<evidence type="ECO:0000256" key="6">
    <source>
        <dbReference type="ARBA" id="ARBA00022833"/>
    </source>
</evidence>
<dbReference type="GO" id="GO:0005737">
    <property type="term" value="C:cytoplasm"/>
    <property type="evidence" value="ECO:0007669"/>
    <property type="project" value="UniProtKB-SubCell"/>
</dbReference>
<dbReference type="EMBL" id="UGSQ01000003">
    <property type="protein sequence ID" value="SUB26947.1"/>
    <property type="molecule type" value="Genomic_DNA"/>
</dbReference>
<evidence type="ECO:0000256" key="1">
    <source>
        <dbReference type="ARBA" id="ARBA00004496"/>
    </source>
</evidence>
<dbReference type="Proteomes" id="UP000255113">
    <property type="component" value="Unassembled WGS sequence"/>
</dbReference>
<evidence type="ECO:0000256" key="2">
    <source>
        <dbReference type="ARBA" id="ARBA00006591"/>
    </source>
</evidence>
<evidence type="ECO:0000256" key="3">
    <source>
        <dbReference type="ARBA" id="ARBA00020082"/>
    </source>
</evidence>
<dbReference type="InterPro" id="IPR023483">
    <property type="entry name" value="Uncharacterised_SprT"/>
</dbReference>
<dbReference type="Gene3D" id="3.30.2010.10">
    <property type="entry name" value="Metalloproteases ('zincins'), catalytic domain"/>
    <property type="match status" value="1"/>
</dbReference>
<comment type="cofactor">
    <cofactor evidence="7">
        <name>Zn(2+)</name>
        <dbReference type="ChEBI" id="CHEBI:29105"/>
    </cofactor>
    <text evidence="7">Binds 1 zinc ion.</text>
</comment>
<dbReference type="PANTHER" id="PTHR38773">
    <property type="entry name" value="PROTEIN SPRT"/>
    <property type="match status" value="1"/>
</dbReference>
<feature type="binding site" evidence="7">
    <location>
        <position position="79"/>
    </location>
    <ligand>
        <name>Zn(2+)</name>
        <dbReference type="ChEBI" id="CHEBI:29105"/>
    </ligand>
</feature>
<dbReference type="NCBIfam" id="NF003421">
    <property type="entry name" value="PRK04860.1"/>
    <property type="match status" value="1"/>
</dbReference>
<dbReference type="SMART" id="SM00731">
    <property type="entry name" value="SprT"/>
    <property type="match status" value="1"/>
</dbReference>
<gene>
    <name evidence="7 9" type="primary">sprT</name>
    <name evidence="10" type="ORF">EV689_101483</name>
    <name evidence="9" type="ORF">NCTC11188_01313</name>
</gene>
<reference evidence="9 11" key="1">
    <citation type="submission" date="2018-06" db="EMBL/GenBank/DDBJ databases">
        <authorList>
            <consortium name="Pathogen Informatics"/>
            <person name="Doyle S."/>
        </authorList>
    </citation>
    <scope>NUCLEOTIDE SEQUENCE [LARGE SCALE GENOMIC DNA]</scope>
    <source>
        <strain evidence="9 11">NCTC11188</strain>
    </source>
</reference>
<feature type="active site" evidence="7">
    <location>
        <position position="80"/>
    </location>
</feature>
<dbReference type="Proteomes" id="UP000294683">
    <property type="component" value="Unassembled WGS sequence"/>
</dbReference>
<proteinExistence type="inferred from homology"/>
<evidence type="ECO:0000256" key="7">
    <source>
        <dbReference type="HAMAP-Rule" id="MF_00746"/>
    </source>
</evidence>
<comment type="subcellular location">
    <subcellularLocation>
        <location evidence="1 7">Cytoplasm</location>
    </subcellularLocation>
</comment>
<keyword evidence="12" id="KW-1185">Reference proteome</keyword>
<dbReference type="Pfam" id="PF10263">
    <property type="entry name" value="SprT-like"/>
    <property type="match status" value="1"/>
</dbReference>
<evidence type="ECO:0000313" key="11">
    <source>
        <dbReference type="Proteomes" id="UP000255113"/>
    </source>
</evidence>
<dbReference type="InterPro" id="IPR006640">
    <property type="entry name" value="SprT-like_domain"/>
</dbReference>
<accession>A0A379AX85</accession>
<feature type="domain" description="SprT-like" evidence="8">
    <location>
        <begin position="17"/>
        <end position="166"/>
    </location>
</feature>
<dbReference type="Pfam" id="PF17283">
    <property type="entry name" value="Zn_ribbon_SprT"/>
    <property type="match status" value="1"/>
</dbReference>
<dbReference type="HAMAP" id="MF_00746">
    <property type="entry name" value="SprT"/>
    <property type="match status" value="1"/>
</dbReference>
<name>A0A379AX85_AVIGA</name>
<evidence type="ECO:0000259" key="8">
    <source>
        <dbReference type="SMART" id="SM00731"/>
    </source>
</evidence>
<dbReference type="GO" id="GO:0006950">
    <property type="term" value="P:response to stress"/>
    <property type="evidence" value="ECO:0007669"/>
    <property type="project" value="UniProtKB-ARBA"/>
</dbReference>
<evidence type="ECO:0000256" key="4">
    <source>
        <dbReference type="ARBA" id="ARBA00022490"/>
    </source>
</evidence>
<evidence type="ECO:0000256" key="5">
    <source>
        <dbReference type="ARBA" id="ARBA00022723"/>
    </source>
</evidence>
<keyword evidence="6 7" id="KW-0862">Zinc</keyword>
<evidence type="ECO:0000313" key="12">
    <source>
        <dbReference type="Proteomes" id="UP000294683"/>
    </source>
</evidence>
<reference evidence="10 12" key="2">
    <citation type="submission" date="2019-03" db="EMBL/GenBank/DDBJ databases">
        <title>Genomic Encyclopedia of Type Strains, Phase IV (KMG-IV): sequencing the most valuable type-strain genomes for metagenomic binning, comparative biology and taxonomic classification.</title>
        <authorList>
            <person name="Goeker M."/>
        </authorList>
    </citation>
    <scope>NUCLEOTIDE SEQUENCE [LARGE SCALE GENOMIC DNA]</scope>
    <source>
        <strain evidence="10 12">DSM 17481</strain>
    </source>
</reference>
<dbReference type="GO" id="GO:0008270">
    <property type="term" value="F:zinc ion binding"/>
    <property type="evidence" value="ECO:0007669"/>
    <property type="project" value="UniProtKB-UniRule"/>
</dbReference>
<dbReference type="PANTHER" id="PTHR38773:SF1">
    <property type="entry name" value="PROTEIN SPRT"/>
    <property type="match status" value="1"/>
</dbReference>
<protein>
    <recommendedName>
        <fullName evidence="3 7">Protein SprT</fullName>
    </recommendedName>
</protein>
<keyword evidence="5 7" id="KW-0479">Metal-binding</keyword>
<keyword evidence="4 7" id="KW-0963">Cytoplasm</keyword>
<feature type="binding site" evidence="7">
    <location>
        <position position="83"/>
    </location>
    <ligand>
        <name>Zn(2+)</name>
        <dbReference type="ChEBI" id="CHEBI:29105"/>
    </ligand>
</feature>
<dbReference type="EMBL" id="SNXJ01000001">
    <property type="protein sequence ID" value="TDP30447.1"/>
    <property type="molecule type" value="Genomic_DNA"/>
</dbReference>
<dbReference type="AlphaFoldDB" id="A0A379AX85"/>
<evidence type="ECO:0000313" key="9">
    <source>
        <dbReference type="EMBL" id="SUB26947.1"/>
    </source>
</evidence>
<evidence type="ECO:0000313" key="10">
    <source>
        <dbReference type="EMBL" id="TDP30447.1"/>
    </source>
</evidence>
<dbReference type="RefSeq" id="WP_103853376.1">
    <property type="nucleotide sequence ID" value="NZ_PQVJ01000011.1"/>
</dbReference>
<sequence length="179" mass="21331">MSETYSSLRLLNIQILRWLRHYLQLAEQYFQRTFPMPTVSYQLRGVKAGVAYLQKNEIRFNRTLLLENPDYFLQQIVPHELAHLIVYQMFGRVAPHGKEWKAVMENIFQQPAEIYHNLDVKSVQGKTFTYRCGCRTHDLSVRRHNKVQKKSAVYFCKECEQALNYLPLVKNYARINQFL</sequence>
<comment type="similarity">
    <text evidence="2 7">Belongs to the SprT family.</text>
</comment>